<dbReference type="NCBIfam" id="TIGR02001">
    <property type="entry name" value="gcw_chp"/>
    <property type="match status" value="1"/>
</dbReference>
<dbReference type="InterPro" id="IPR010239">
    <property type="entry name" value="CHP02001"/>
</dbReference>
<proteinExistence type="predicted"/>
<dbReference type="EMBL" id="CP097966">
    <property type="protein sequence ID" value="URQ63581.1"/>
    <property type="molecule type" value="Genomic_DNA"/>
</dbReference>
<dbReference type="Pfam" id="PF09694">
    <property type="entry name" value="Gcw_chp"/>
    <property type="match status" value="1"/>
</dbReference>
<name>A0A9Q8TYX0_9GAMM</name>
<evidence type="ECO:0000313" key="1">
    <source>
        <dbReference type="EMBL" id="URQ63581.1"/>
    </source>
</evidence>
<organism evidence="1 2">
    <name type="scientific">SAR86 cluster bacterium</name>
    <dbReference type="NCBI Taxonomy" id="2030880"/>
    <lineage>
        <taxon>Bacteria</taxon>
        <taxon>Pseudomonadati</taxon>
        <taxon>Pseudomonadota</taxon>
        <taxon>Gammaproteobacteria</taxon>
        <taxon>SAR86 cluster</taxon>
    </lineage>
</organism>
<gene>
    <name evidence="1" type="ORF">M9B40_02135</name>
</gene>
<dbReference type="Proteomes" id="UP001056381">
    <property type="component" value="Chromosome"/>
</dbReference>
<keyword evidence="2" id="KW-1185">Reference proteome</keyword>
<sequence length="198" mass="21492">MKKGMMTLVLFLTTYVFGEVSSNFTLSSNYIWRGMTQTMDSPGYSGGFDYSSESGFYAGTWGSNVSFGGAGLELDTYFGYSGESEGGLGYDIGYINYGYPEVDDADFSEVYLAFSYEGLGFSYYIGDEFGDYYDVSYGFGDFSVSYGDYEDTGSNFLVGYGFSLGDYDASVGYSSFSAEAASGLEDEDGLFFTVGASF</sequence>
<protein>
    <submittedName>
        <fullName evidence="1">TorF family putative porin</fullName>
    </submittedName>
</protein>
<accession>A0A9Q8TYX0</accession>
<evidence type="ECO:0000313" key="2">
    <source>
        <dbReference type="Proteomes" id="UP001056381"/>
    </source>
</evidence>
<dbReference type="AlphaFoldDB" id="A0A9Q8TYX0"/>
<reference evidence="1" key="1">
    <citation type="submission" date="2022-05" db="EMBL/GenBank/DDBJ databases">
        <title>Single-amplified genomics reveal most streamlined microbe among free-living bacteria.</title>
        <authorList>
            <person name="Roda-Garcia J."/>
            <person name="Haro-Moreno J.M."/>
            <person name="Rodriguez-Valera F."/>
            <person name="Almagro-Moreno S."/>
            <person name="Lopez-Perez M."/>
        </authorList>
    </citation>
    <scope>NUCLEOTIDE SEQUENCE</scope>
    <source>
        <strain evidence="1">TMED112-D2-2</strain>
    </source>
</reference>